<feature type="coiled-coil region" evidence="4">
    <location>
        <begin position="53"/>
        <end position="80"/>
    </location>
</feature>
<feature type="compositionally biased region" description="Low complexity" evidence="5">
    <location>
        <begin position="211"/>
        <end position="228"/>
    </location>
</feature>
<feature type="compositionally biased region" description="Basic residues" evidence="5">
    <location>
        <begin position="347"/>
        <end position="356"/>
    </location>
</feature>
<keyword evidence="3 4" id="KW-0175">Coiled coil</keyword>
<feature type="region of interest" description="Disordered" evidence="5">
    <location>
        <begin position="835"/>
        <end position="908"/>
    </location>
</feature>
<dbReference type="InterPro" id="IPR021774">
    <property type="entry name" value="CUPID"/>
</dbReference>
<feature type="region of interest" description="Disordered" evidence="5">
    <location>
        <begin position="186"/>
        <end position="259"/>
    </location>
</feature>
<dbReference type="GO" id="GO:0005737">
    <property type="term" value="C:cytoplasm"/>
    <property type="evidence" value="ECO:0007669"/>
    <property type="project" value="UniProtKB-SubCell"/>
</dbReference>
<dbReference type="PANTHER" id="PTHR46079">
    <property type="entry name" value="FERM DOMAIN-CONTAINING PROTEIN 4"/>
    <property type="match status" value="1"/>
</dbReference>
<name>A0A8D8CJ84_CULPI</name>
<dbReference type="GO" id="GO:0090162">
    <property type="term" value="P:establishment of epithelial cell polarity"/>
    <property type="evidence" value="ECO:0007669"/>
    <property type="project" value="InterPro"/>
</dbReference>
<feature type="coiled-coil region" evidence="4">
    <location>
        <begin position="642"/>
        <end position="669"/>
    </location>
</feature>
<evidence type="ECO:0000313" key="7">
    <source>
        <dbReference type="EMBL" id="CAG6494028.1"/>
    </source>
</evidence>
<feature type="compositionally biased region" description="Polar residues" evidence="5">
    <location>
        <begin position="15"/>
        <end position="28"/>
    </location>
</feature>
<evidence type="ECO:0000259" key="6">
    <source>
        <dbReference type="Pfam" id="PF11819"/>
    </source>
</evidence>
<feature type="region of interest" description="Disordered" evidence="5">
    <location>
        <begin position="336"/>
        <end position="407"/>
    </location>
</feature>
<evidence type="ECO:0000256" key="4">
    <source>
        <dbReference type="SAM" id="Coils"/>
    </source>
</evidence>
<feature type="compositionally biased region" description="Polar residues" evidence="5">
    <location>
        <begin position="733"/>
        <end position="745"/>
    </location>
</feature>
<dbReference type="InterPro" id="IPR047176">
    <property type="entry name" value="FRMD4A/B"/>
</dbReference>
<sequence length="908" mass="101837">MGDAKVKQPYFGTPPHQQATTSKAGLVVSPTTMIDTLKPSGKDDAASKSPTKYELLKARKAELEKRLNEKYAQLQQIKREEAQLIGMYPSDFSSGVGSQDQNGAAPTLRRKIGTSFKLPENLLNNKEDDINKLLLEKQIQQQISEASLRFANDTSQPKSVRRTHKQNYESAQQKLLAMNQNLSLLKKRQQQQAEQQKPPPATRDDIDLHKNSNANRFRSNSNSMMLNMSERRNSIKSNNSSNHSSNLIAPGGPMQKQQQLLVQIPPQHSAHYHSQQISPYSIHSGTLSVMPSGSQSMTPAASAAMVSQLSMLRHRSRCDSFSGIMSYDLSGAAIDPAKMSPVSSNSSHHHHQHPHQHYQPQQQPQPQSGANRLNKLMQQQQMQSYSPPPGHHQHGSSPGYVLSPPASASSNTVGQAFVYDTKMISRFQAPPPPPAPAATGQGVQNDQGYGSSIPPNSNSYDSQQEITTSGLGGYWMMLETGEKVWCSVDSRFSSLDRKQGGGSMKISRSKLSQYPHAAPIKSNSMGNFDFINKQQQQQLEDSIQPDAISVTSASSENKKREKVWRETSLDSPVVKHRTVPSPSPGMMSNPPPLPAYPQPPPPPPSSQHVQQQAHLHTPLHVNTSHNYGVSPSSPLLLSPQQMRYYHQRQEQQRQRIKQLEEQKQHAYMLEQQQQQHQRLLQQKHLRSPPQLPKHQHNNYSQQSQPASQQHLDLLPQSPRFYDHENHNLPPHYYQSQEHPSQNNLSARHPDLLISPTLSASSSNTLTSPTLRPYSSVSPTPSTITTTSTAAIIHATPDIQTESPKNVTIVQQGKIMPYKEVTKPFEMSDFYKYSTKFKEKKQQQQQHHHQGQHHQMHQHQFHHPQQQQQQQLADQLSPNGNSMGPNGELMQRAVYQPPNPSICRPINYN</sequence>
<evidence type="ECO:0000256" key="3">
    <source>
        <dbReference type="ARBA" id="ARBA00023054"/>
    </source>
</evidence>
<keyword evidence="2" id="KW-0963">Cytoplasm</keyword>
<dbReference type="Pfam" id="PF11819">
    <property type="entry name" value="CUPID"/>
    <property type="match status" value="1"/>
</dbReference>
<feature type="domain" description="Cytohesin Ubiquitin Protein Inducing" evidence="6">
    <location>
        <begin position="40"/>
        <end position="154"/>
    </location>
</feature>
<feature type="compositionally biased region" description="Basic residues" evidence="5">
    <location>
        <begin position="845"/>
        <end position="861"/>
    </location>
</feature>
<feature type="region of interest" description="Disordered" evidence="5">
    <location>
        <begin position="687"/>
        <end position="783"/>
    </location>
</feature>
<evidence type="ECO:0000256" key="5">
    <source>
        <dbReference type="SAM" id="MobiDB-lite"/>
    </source>
</evidence>
<feature type="compositionally biased region" description="Basic and acidic residues" evidence="5">
    <location>
        <begin position="556"/>
        <end position="568"/>
    </location>
</feature>
<feature type="compositionally biased region" description="Low complexity" evidence="5">
    <location>
        <begin position="751"/>
        <end position="770"/>
    </location>
</feature>
<feature type="compositionally biased region" description="Polar residues" evidence="5">
    <location>
        <begin position="871"/>
        <end position="883"/>
    </location>
</feature>
<dbReference type="EMBL" id="HBUE01124451">
    <property type="protein sequence ID" value="CAG6494028.1"/>
    <property type="molecule type" value="Transcribed_RNA"/>
</dbReference>
<feature type="region of interest" description="Disordered" evidence="5">
    <location>
        <begin position="550"/>
        <end position="614"/>
    </location>
</feature>
<accession>A0A8D8CJ84</accession>
<feature type="region of interest" description="Disordered" evidence="5">
    <location>
        <begin position="426"/>
        <end position="463"/>
    </location>
</feature>
<dbReference type="EMBL" id="HBUE01124450">
    <property type="protein sequence ID" value="CAG6494027.1"/>
    <property type="molecule type" value="Transcribed_RNA"/>
</dbReference>
<reference evidence="7" key="1">
    <citation type="submission" date="2021-05" db="EMBL/GenBank/DDBJ databases">
        <authorList>
            <person name="Alioto T."/>
            <person name="Alioto T."/>
            <person name="Gomez Garrido J."/>
        </authorList>
    </citation>
    <scope>NUCLEOTIDE SEQUENCE</scope>
</reference>
<feature type="compositionally biased region" description="Polar residues" evidence="5">
    <location>
        <begin position="697"/>
        <end position="710"/>
    </location>
</feature>
<dbReference type="AlphaFoldDB" id="A0A8D8CJ84"/>
<feature type="compositionally biased region" description="Low complexity" evidence="5">
    <location>
        <begin position="357"/>
        <end position="367"/>
    </location>
</feature>
<feature type="compositionally biased region" description="Low complexity" evidence="5">
    <location>
        <begin position="235"/>
        <end position="246"/>
    </location>
</feature>
<proteinExistence type="predicted"/>
<comment type="subcellular location">
    <subcellularLocation>
        <location evidence="1">Cytoplasm</location>
    </subcellularLocation>
</comment>
<protein>
    <submittedName>
        <fullName evidence="7">FERM domain-containing protein 4B</fullName>
    </submittedName>
</protein>
<organism evidence="7">
    <name type="scientific">Culex pipiens</name>
    <name type="common">House mosquito</name>
    <dbReference type="NCBI Taxonomy" id="7175"/>
    <lineage>
        <taxon>Eukaryota</taxon>
        <taxon>Metazoa</taxon>
        <taxon>Ecdysozoa</taxon>
        <taxon>Arthropoda</taxon>
        <taxon>Hexapoda</taxon>
        <taxon>Insecta</taxon>
        <taxon>Pterygota</taxon>
        <taxon>Neoptera</taxon>
        <taxon>Endopterygota</taxon>
        <taxon>Diptera</taxon>
        <taxon>Nematocera</taxon>
        <taxon>Culicoidea</taxon>
        <taxon>Culicidae</taxon>
        <taxon>Culicinae</taxon>
        <taxon>Culicini</taxon>
        <taxon>Culex</taxon>
        <taxon>Culex</taxon>
    </lineage>
</organism>
<feature type="compositionally biased region" description="Polar residues" evidence="5">
    <location>
        <begin position="441"/>
        <end position="463"/>
    </location>
</feature>
<feature type="compositionally biased region" description="Pro residues" evidence="5">
    <location>
        <begin position="589"/>
        <end position="605"/>
    </location>
</feature>
<feature type="region of interest" description="Disordered" evidence="5">
    <location>
        <begin position="1"/>
        <end position="28"/>
    </location>
</feature>
<evidence type="ECO:0000256" key="1">
    <source>
        <dbReference type="ARBA" id="ARBA00004496"/>
    </source>
</evidence>
<dbReference type="PANTHER" id="PTHR46079:SF2">
    <property type="entry name" value="FERM DOMAIN-CONTAINING PROTEIN"/>
    <property type="match status" value="1"/>
</dbReference>
<evidence type="ECO:0000256" key="2">
    <source>
        <dbReference type="ARBA" id="ARBA00022490"/>
    </source>
</evidence>